<keyword evidence="5" id="KW-0472">Membrane</keyword>
<feature type="non-terminal residue" evidence="7">
    <location>
        <position position="1"/>
    </location>
</feature>
<dbReference type="EMBL" id="CAXKWB010001028">
    <property type="protein sequence ID" value="CAL4063170.1"/>
    <property type="molecule type" value="Genomic_DNA"/>
</dbReference>
<evidence type="ECO:0000313" key="8">
    <source>
        <dbReference type="Proteomes" id="UP001497623"/>
    </source>
</evidence>
<dbReference type="PANTHER" id="PTHR24365">
    <property type="entry name" value="TOLL-LIKE RECEPTOR"/>
    <property type="match status" value="1"/>
</dbReference>
<dbReference type="InterPro" id="IPR000157">
    <property type="entry name" value="TIR_dom"/>
</dbReference>
<protein>
    <recommendedName>
        <fullName evidence="6">TIR domain-containing protein</fullName>
    </recommendedName>
</protein>
<dbReference type="PRINTS" id="PR01537">
    <property type="entry name" value="INTRLKN1R1F"/>
</dbReference>
<evidence type="ECO:0000256" key="2">
    <source>
        <dbReference type="ARBA" id="ARBA00022692"/>
    </source>
</evidence>
<dbReference type="GO" id="GO:0005886">
    <property type="term" value="C:plasma membrane"/>
    <property type="evidence" value="ECO:0007669"/>
    <property type="project" value="TreeGrafter"/>
</dbReference>
<dbReference type="PROSITE" id="PS50104">
    <property type="entry name" value="TIR"/>
    <property type="match status" value="1"/>
</dbReference>
<dbReference type="SUPFAM" id="SSF52200">
    <property type="entry name" value="Toll/Interleukin receptor TIR domain"/>
    <property type="match status" value="1"/>
</dbReference>
<keyword evidence="3" id="KW-0732">Signal</keyword>
<dbReference type="AlphaFoldDB" id="A0AAV2PRP6"/>
<evidence type="ECO:0000259" key="6">
    <source>
        <dbReference type="PROSITE" id="PS50104"/>
    </source>
</evidence>
<keyword evidence="2" id="KW-0812">Transmembrane</keyword>
<gene>
    <name evidence="7" type="ORF">MNOR_LOCUS3136</name>
</gene>
<evidence type="ECO:0000256" key="1">
    <source>
        <dbReference type="ARBA" id="ARBA00004370"/>
    </source>
</evidence>
<evidence type="ECO:0000256" key="3">
    <source>
        <dbReference type="ARBA" id="ARBA00022729"/>
    </source>
</evidence>
<reference evidence="7 8" key="1">
    <citation type="submission" date="2024-05" db="EMBL/GenBank/DDBJ databases">
        <authorList>
            <person name="Wallberg A."/>
        </authorList>
    </citation>
    <scope>NUCLEOTIDE SEQUENCE [LARGE SCALE GENOMIC DNA]</scope>
</reference>
<keyword evidence="8" id="KW-1185">Reference proteome</keyword>
<dbReference type="GO" id="GO:0038023">
    <property type="term" value="F:signaling receptor activity"/>
    <property type="evidence" value="ECO:0007669"/>
    <property type="project" value="TreeGrafter"/>
</dbReference>
<sequence length="127" mass="15104">GEMENGNHPYRICLHYRDFPVTAYLAETILEAVESSRRTIIVLSKNFIENEWCQFQFKSAHHQVLKQCRHVIIVILLGEITSNDLDPDLWLYLKADKVIETKDKKFWQKLRYAMPNVKSKKQIVYTY</sequence>
<comment type="caution">
    <text evidence="7">The sequence shown here is derived from an EMBL/GenBank/DDBJ whole genome shotgun (WGS) entry which is preliminary data.</text>
</comment>
<evidence type="ECO:0000256" key="5">
    <source>
        <dbReference type="ARBA" id="ARBA00023136"/>
    </source>
</evidence>
<dbReference type="SMART" id="SM00255">
    <property type="entry name" value="TIR"/>
    <property type="match status" value="1"/>
</dbReference>
<dbReference type="FunFam" id="3.40.50.10140:FF:000021">
    <property type="entry name" value="Toll receptor 13"/>
    <property type="match status" value="1"/>
</dbReference>
<comment type="subcellular location">
    <subcellularLocation>
        <location evidence="1">Membrane</location>
    </subcellularLocation>
</comment>
<dbReference type="PANTHER" id="PTHR24365:SF541">
    <property type="entry name" value="PROTEIN TOLL-RELATED"/>
    <property type="match status" value="1"/>
</dbReference>
<name>A0AAV2PRP6_MEGNR</name>
<keyword evidence="4" id="KW-1133">Transmembrane helix</keyword>
<evidence type="ECO:0000256" key="4">
    <source>
        <dbReference type="ARBA" id="ARBA00022989"/>
    </source>
</evidence>
<feature type="non-terminal residue" evidence="7">
    <location>
        <position position="127"/>
    </location>
</feature>
<dbReference type="Gene3D" id="3.40.50.10140">
    <property type="entry name" value="Toll/interleukin-1 receptor homology (TIR) domain"/>
    <property type="match status" value="1"/>
</dbReference>
<dbReference type="GO" id="GO:0007165">
    <property type="term" value="P:signal transduction"/>
    <property type="evidence" value="ECO:0007669"/>
    <property type="project" value="InterPro"/>
</dbReference>
<dbReference type="InterPro" id="IPR035897">
    <property type="entry name" value="Toll_tir_struct_dom_sf"/>
</dbReference>
<dbReference type="Pfam" id="PF01582">
    <property type="entry name" value="TIR"/>
    <property type="match status" value="1"/>
</dbReference>
<evidence type="ECO:0000313" key="7">
    <source>
        <dbReference type="EMBL" id="CAL4063170.1"/>
    </source>
</evidence>
<dbReference type="Proteomes" id="UP001497623">
    <property type="component" value="Unassembled WGS sequence"/>
</dbReference>
<feature type="domain" description="TIR" evidence="6">
    <location>
        <begin position="1"/>
        <end position="114"/>
    </location>
</feature>
<proteinExistence type="predicted"/>
<organism evidence="7 8">
    <name type="scientific">Meganyctiphanes norvegica</name>
    <name type="common">Northern krill</name>
    <name type="synonym">Thysanopoda norvegica</name>
    <dbReference type="NCBI Taxonomy" id="48144"/>
    <lineage>
        <taxon>Eukaryota</taxon>
        <taxon>Metazoa</taxon>
        <taxon>Ecdysozoa</taxon>
        <taxon>Arthropoda</taxon>
        <taxon>Crustacea</taxon>
        <taxon>Multicrustacea</taxon>
        <taxon>Malacostraca</taxon>
        <taxon>Eumalacostraca</taxon>
        <taxon>Eucarida</taxon>
        <taxon>Euphausiacea</taxon>
        <taxon>Euphausiidae</taxon>
        <taxon>Meganyctiphanes</taxon>
    </lineage>
</organism>
<accession>A0AAV2PRP6</accession>